<protein>
    <submittedName>
        <fullName evidence="1">Uncharacterized protein</fullName>
    </submittedName>
</protein>
<dbReference type="Proteomes" id="UP000015241">
    <property type="component" value="Unassembled WGS sequence"/>
</dbReference>
<reference evidence="1 2" key="1">
    <citation type="journal article" date="2012" name="Science">
        <title>The Paleozoic origin of enzymatic lignin decomposition reconstructed from 31 fungal genomes.</title>
        <authorList>
            <person name="Floudas D."/>
            <person name="Binder M."/>
            <person name="Riley R."/>
            <person name="Barry K."/>
            <person name="Blanchette R.A."/>
            <person name="Henrissat B."/>
            <person name="Martinez A.T."/>
            <person name="Otillar R."/>
            <person name="Spatafora J.W."/>
            <person name="Yadav J.S."/>
            <person name="Aerts A."/>
            <person name="Benoit I."/>
            <person name="Boyd A."/>
            <person name="Carlson A."/>
            <person name="Copeland A."/>
            <person name="Coutinho P.M."/>
            <person name="de Vries R.P."/>
            <person name="Ferreira P."/>
            <person name="Findley K."/>
            <person name="Foster B."/>
            <person name="Gaskell J."/>
            <person name="Glotzer D."/>
            <person name="Gorecki P."/>
            <person name="Heitman J."/>
            <person name="Hesse C."/>
            <person name="Hori C."/>
            <person name="Igarashi K."/>
            <person name="Jurgens J.A."/>
            <person name="Kallen N."/>
            <person name="Kersten P."/>
            <person name="Kohler A."/>
            <person name="Kuees U."/>
            <person name="Kumar T.K.A."/>
            <person name="Kuo A."/>
            <person name="LaButti K."/>
            <person name="Larrondo L.F."/>
            <person name="Lindquist E."/>
            <person name="Ling A."/>
            <person name="Lombard V."/>
            <person name="Lucas S."/>
            <person name="Lundell T."/>
            <person name="Martin R."/>
            <person name="McLaughlin D.J."/>
            <person name="Morgenstern I."/>
            <person name="Morin E."/>
            <person name="Murat C."/>
            <person name="Nagy L.G."/>
            <person name="Nolan M."/>
            <person name="Ohm R.A."/>
            <person name="Patyshakuliyeva A."/>
            <person name="Rokas A."/>
            <person name="Ruiz-Duenas F.J."/>
            <person name="Sabat G."/>
            <person name="Salamov A."/>
            <person name="Samejima M."/>
            <person name="Schmutz J."/>
            <person name="Slot J.C."/>
            <person name="St John F."/>
            <person name="Stenlid J."/>
            <person name="Sun H."/>
            <person name="Sun S."/>
            <person name="Syed K."/>
            <person name="Tsang A."/>
            <person name="Wiebenga A."/>
            <person name="Young D."/>
            <person name="Pisabarro A."/>
            <person name="Eastwood D.C."/>
            <person name="Martin F."/>
            <person name="Cullen D."/>
            <person name="Grigoriev I.V."/>
            <person name="Hibbett D.S."/>
        </authorList>
    </citation>
    <scope>NUCLEOTIDE SEQUENCE</scope>
    <source>
        <strain evidence="2">FP-58527</strain>
    </source>
</reference>
<dbReference type="InParanoid" id="S8FUZ3"/>
<gene>
    <name evidence="1" type="ORF">FOMPIDRAFT_159635</name>
</gene>
<organism evidence="1 2">
    <name type="scientific">Fomitopsis schrenkii</name>
    <name type="common">Brown rot fungus</name>
    <dbReference type="NCBI Taxonomy" id="2126942"/>
    <lineage>
        <taxon>Eukaryota</taxon>
        <taxon>Fungi</taxon>
        <taxon>Dikarya</taxon>
        <taxon>Basidiomycota</taxon>
        <taxon>Agaricomycotina</taxon>
        <taxon>Agaricomycetes</taxon>
        <taxon>Polyporales</taxon>
        <taxon>Fomitopsis</taxon>
    </lineage>
</organism>
<dbReference type="EMBL" id="KE504125">
    <property type="protein sequence ID" value="EPT04971.1"/>
    <property type="molecule type" value="Genomic_DNA"/>
</dbReference>
<evidence type="ECO:0000313" key="2">
    <source>
        <dbReference type="Proteomes" id="UP000015241"/>
    </source>
</evidence>
<dbReference type="AlphaFoldDB" id="S8FUZ3"/>
<name>S8FUZ3_FOMSC</name>
<accession>S8FUZ3</accession>
<sequence>MCGHLDSGGGLRDRSMAMCVLDLLSREQSLLPLLVMTLMTASGDPTPCPPHLYVHCVISLPLDAYIRTV</sequence>
<dbReference type="HOGENOM" id="CLU_2775958_0_0_1"/>
<evidence type="ECO:0000313" key="1">
    <source>
        <dbReference type="EMBL" id="EPT04971.1"/>
    </source>
</evidence>
<keyword evidence="2" id="KW-1185">Reference proteome</keyword>
<proteinExistence type="predicted"/>